<keyword evidence="4" id="KW-1185">Reference proteome</keyword>
<dbReference type="Proteomes" id="UP000654918">
    <property type="component" value="Unassembled WGS sequence"/>
</dbReference>
<dbReference type="Pfam" id="PF24883">
    <property type="entry name" value="NPHP3_N"/>
    <property type="match status" value="1"/>
</dbReference>
<dbReference type="SMART" id="SM00248">
    <property type="entry name" value="ANK"/>
    <property type="match status" value="3"/>
</dbReference>
<dbReference type="InterPro" id="IPR036770">
    <property type="entry name" value="Ankyrin_rpt-contain_sf"/>
</dbReference>
<evidence type="ECO:0000313" key="4">
    <source>
        <dbReference type="Proteomes" id="UP000654918"/>
    </source>
</evidence>
<dbReference type="InterPro" id="IPR056884">
    <property type="entry name" value="NPHP3-like_N"/>
</dbReference>
<accession>A0A8H6KAW5</accession>
<name>A0A8H6KAW5_9PEZI</name>
<dbReference type="Gene3D" id="1.25.40.20">
    <property type="entry name" value="Ankyrin repeat-containing domain"/>
    <property type="match status" value="1"/>
</dbReference>
<dbReference type="PANTHER" id="PTHR10039">
    <property type="entry name" value="AMELOGENIN"/>
    <property type="match status" value="1"/>
</dbReference>
<sequence>MENLSTALSNVGKLSPQIRLAQAISEFGALFADDAAKHAQFKNLRNKSPPTGGEVVQLTEEINNDGSRRHKSWKPFATRLILVLERVQQFAPVGDVLTGGAQSMLASGVWASIRMALEISLGFLSYFDKVSNLLLRIGRCVSLHQDFALLFPQCSQIQGFMCEYTIVIVQICKEIVVYARKSFANQLASSFLSPFDTVFKPLEEQLLGWGRLIEKRTQIMATKSSLERESTSIERYNRLQVFFTKQADKARSVDKDTWKHRFLQDLSPDQREFDSIWRRERRRGTSQWILKHPRYEEWLKSSDPALLWLQGNLGSGKSVTMASIVASLVMPNSKPSSANTAKQKHRALRTVSFFFCTKATDKTLKQGNIMGSLACQTLRHEAIIPSLVTFLDKSPQPVDAFALMDYVDLLLAITPRNWQGVFILDGLDEVPIEELKELFVDLRRLLKGRNVLLCCSARSNTIYKPTVHAIVPVKSIIAMEAEDRLADFEAYISTEIERWKIIRSLSSEIEQLIIKQLLVGCQGMFLWLALQVEAICSRHTQELRSDSSILSILDNLPRSLPEAFDQALLRISDVRYDEIRVAVNIEPGNLHWTPSTILGSGDSLAFQYGGSLLEIDEEDLCVRVIHHSVLLHLAKPPALPAAAPFHFELSDAEVDLAVACVTYLSYGICENQLSKTQNIALTDVPSRVQNSMLNLNSVTRKAWSILSRSGRRKGSANVNVERLLQELRFYESKAWDEIYLLLPYVTKHWLGLTKSLPKPLPPTVYVLWTRLVDGITGSTLEVLPWTPRSVASATTWAICNRHKPLLRHQLCSPCESKMREAADSTMSILRERSTITGREHVEITWSPDPLMCLSGEDLGNLAPVYLRSAYTRQDLLATDVAILVSIGCLPWASESSYDYFDDPISAEADLDNVAQEIIRKILLPTPGPLYVRCAVFLAHYLKDINQVFANGLTLLEEFITGRKLGAARVLLEKMNADPNGPRRSGIPSSLQLCLRHKNYDLAARLIDRGADVMDDPDDGLPPFLVIIREQNMSLFDRTKTRYWKHRDRRYGKDQETAFQFACADPNEARQDATLPLYVATGGDVQKLLEAGACADPSNAHGITPLMVASFCADRIAVEALIGAGASVQSRIHMVKSPNHKAWAILSRCYTYEEGFGMLPPDSAKKD</sequence>
<dbReference type="SUPFAM" id="SSF48403">
    <property type="entry name" value="Ankyrin repeat"/>
    <property type="match status" value="1"/>
</dbReference>
<evidence type="ECO:0000259" key="2">
    <source>
        <dbReference type="Pfam" id="PF24883"/>
    </source>
</evidence>
<evidence type="ECO:0000313" key="3">
    <source>
        <dbReference type="EMBL" id="KAF6828312.1"/>
    </source>
</evidence>
<dbReference type="InterPro" id="IPR027417">
    <property type="entry name" value="P-loop_NTPase"/>
</dbReference>
<dbReference type="InterPro" id="IPR002110">
    <property type="entry name" value="Ankyrin_rpt"/>
</dbReference>
<gene>
    <name evidence="3" type="ORF">CPLU01_08587</name>
</gene>
<comment type="caution">
    <text evidence="3">The sequence shown here is derived from an EMBL/GenBank/DDBJ whole genome shotgun (WGS) entry which is preliminary data.</text>
</comment>
<proteinExistence type="predicted"/>
<evidence type="ECO:0000256" key="1">
    <source>
        <dbReference type="ARBA" id="ARBA00022737"/>
    </source>
</evidence>
<dbReference type="AlphaFoldDB" id="A0A8H6KAW5"/>
<dbReference type="PANTHER" id="PTHR10039:SF10">
    <property type="entry name" value="NACHT DOMAIN-CONTAINING PROTEIN"/>
    <property type="match status" value="1"/>
</dbReference>
<dbReference type="EMBL" id="WIGO01000124">
    <property type="protein sequence ID" value="KAF6828312.1"/>
    <property type="molecule type" value="Genomic_DNA"/>
</dbReference>
<keyword evidence="1" id="KW-0677">Repeat</keyword>
<protein>
    <submittedName>
        <fullName evidence="3">NACHT domain-containing protein</fullName>
    </submittedName>
</protein>
<feature type="domain" description="Nephrocystin 3-like N-terminal" evidence="2">
    <location>
        <begin position="284"/>
        <end position="447"/>
    </location>
</feature>
<reference evidence="3" key="1">
    <citation type="journal article" date="2020" name="Phytopathology">
        <title>Genome Sequence Resources of Colletotrichum truncatum, C. plurivorum, C. musicola, and C. sojae: Four Species Pathogenic to Soybean (Glycine max).</title>
        <authorList>
            <person name="Rogerio F."/>
            <person name="Boufleur T.R."/>
            <person name="Ciampi-Guillardi M."/>
            <person name="Sukno S.A."/>
            <person name="Thon M.R."/>
            <person name="Massola Junior N.S."/>
            <person name="Baroncelli R."/>
        </authorList>
    </citation>
    <scope>NUCLEOTIDE SEQUENCE</scope>
    <source>
        <strain evidence="3">LFN00145</strain>
    </source>
</reference>
<dbReference type="Gene3D" id="3.40.50.300">
    <property type="entry name" value="P-loop containing nucleotide triphosphate hydrolases"/>
    <property type="match status" value="1"/>
</dbReference>
<organism evidence="3 4">
    <name type="scientific">Colletotrichum plurivorum</name>
    <dbReference type="NCBI Taxonomy" id="2175906"/>
    <lineage>
        <taxon>Eukaryota</taxon>
        <taxon>Fungi</taxon>
        <taxon>Dikarya</taxon>
        <taxon>Ascomycota</taxon>
        <taxon>Pezizomycotina</taxon>
        <taxon>Sordariomycetes</taxon>
        <taxon>Hypocreomycetidae</taxon>
        <taxon>Glomerellales</taxon>
        <taxon>Glomerellaceae</taxon>
        <taxon>Colletotrichum</taxon>
        <taxon>Colletotrichum orchidearum species complex</taxon>
    </lineage>
</organism>